<comment type="caution">
    <text evidence="1">The sequence shown here is derived from an EMBL/GenBank/DDBJ whole genome shotgun (WGS) entry which is preliminary data.</text>
</comment>
<gene>
    <name evidence="1" type="ORF">LMANV2_60038</name>
</gene>
<proteinExistence type="predicted"/>
<dbReference type="Proteomes" id="UP000234460">
    <property type="component" value="Chromosome LMANV2"/>
</dbReference>
<dbReference type="AlphaFoldDB" id="A0AAQ1P106"/>
<organism evidence="1 2">
    <name type="scientific">Leptospira interrogans serovar Manilae</name>
    <dbReference type="NCBI Taxonomy" id="214675"/>
    <lineage>
        <taxon>Bacteria</taxon>
        <taxon>Pseudomonadati</taxon>
        <taxon>Spirochaetota</taxon>
        <taxon>Spirochaetia</taxon>
        <taxon>Leptospirales</taxon>
        <taxon>Leptospiraceae</taxon>
        <taxon>Leptospira</taxon>
    </lineage>
</organism>
<sequence length="59" mass="7057">MILWTSIKLSAVNFYRKTLFQCKKLDILLIALNKVNATSSEQEIHFSERSWNLNFEFYL</sequence>
<accession>A0AAQ1P106</accession>
<protein>
    <submittedName>
        <fullName evidence="1">Uncharacterized protein</fullName>
    </submittedName>
</protein>
<evidence type="ECO:0000313" key="2">
    <source>
        <dbReference type="Proteomes" id="UP000234460"/>
    </source>
</evidence>
<evidence type="ECO:0000313" key="1">
    <source>
        <dbReference type="EMBL" id="SOR63017.1"/>
    </source>
</evidence>
<name>A0AAQ1P106_LEPIR</name>
<reference evidence="1 2" key="1">
    <citation type="submission" date="2017-11" db="EMBL/GenBank/DDBJ databases">
        <authorList>
            <person name="Lechat P."/>
        </authorList>
    </citation>
    <scope>NUCLEOTIDE SEQUENCE [LARGE SCALE GENOMIC DNA]</scope>
    <source>
        <strain evidence="1">L495</strain>
    </source>
</reference>
<dbReference type="EMBL" id="OEJX01000056">
    <property type="protein sequence ID" value="SOR63017.1"/>
    <property type="molecule type" value="Genomic_DNA"/>
</dbReference>